<proteinExistence type="predicted"/>
<sequence>MSQLEIEAMAEFVDSLREVEVLLAVGPTHPRIDGGAAEQAQDRELANAVTRSCTVMLVAHFEGFVKAALTELIDQICEAKPPTRRIPEGLLELHTRGRIEEIFGTEGPDRIHKTRKLFSAYACLWEADRTVNPQVFTSKVLTRQFTNAKPEVLENVFSILDVNNVMAEIDAYVNEAIVGRDDEEAPVKVGPRLTEIVERRNKIAHGDRSEKPTPAEVNNYIRFLKDVASCISAIIQRKISHCCSLR</sequence>
<evidence type="ECO:0000259" key="1">
    <source>
        <dbReference type="Pfam" id="PF18735"/>
    </source>
</evidence>
<dbReference type="RefSeq" id="WP_164260997.1">
    <property type="nucleotide sequence ID" value="NZ_CBDRIV010000016.1"/>
</dbReference>
<dbReference type="AlphaFoldDB" id="A0A6G3T2B4"/>
<evidence type="ECO:0000313" key="2">
    <source>
        <dbReference type="EMBL" id="NEB89309.1"/>
    </source>
</evidence>
<feature type="domain" description="RiboL-PSP-HEPN" evidence="1">
    <location>
        <begin position="42"/>
        <end position="235"/>
    </location>
</feature>
<name>A0A6G3T2B4_STRAQ</name>
<reference evidence="2" key="1">
    <citation type="submission" date="2020-01" db="EMBL/GenBank/DDBJ databases">
        <title>Insect and environment-associated Actinomycetes.</title>
        <authorList>
            <person name="Currrie C."/>
            <person name="Chevrette M."/>
            <person name="Carlson C."/>
            <person name="Stubbendieck R."/>
            <person name="Wendt-Pienkowski E."/>
        </authorList>
    </citation>
    <scope>NUCLEOTIDE SEQUENCE</scope>
    <source>
        <strain evidence="2">SID505</strain>
    </source>
</reference>
<dbReference type="Pfam" id="PF18735">
    <property type="entry name" value="HEPN_RiboL-PSP"/>
    <property type="match status" value="1"/>
</dbReference>
<accession>A0A6G3T2B4</accession>
<gene>
    <name evidence="2" type="ORF">G3I43_34920</name>
</gene>
<protein>
    <recommendedName>
        <fullName evidence="1">RiboL-PSP-HEPN domain-containing protein</fullName>
    </recommendedName>
</protein>
<dbReference type="EMBL" id="JAAGMK010000979">
    <property type="protein sequence ID" value="NEB89309.1"/>
    <property type="molecule type" value="Genomic_DNA"/>
</dbReference>
<comment type="caution">
    <text evidence="2">The sequence shown here is derived from an EMBL/GenBank/DDBJ whole genome shotgun (WGS) entry which is preliminary data.</text>
</comment>
<dbReference type="InterPro" id="IPR041519">
    <property type="entry name" value="HEPN_RiboL-PSP"/>
</dbReference>
<organism evidence="2">
    <name type="scientific">Streptomyces anulatus</name>
    <name type="common">Streptomyces chrysomallus</name>
    <dbReference type="NCBI Taxonomy" id="1892"/>
    <lineage>
        <taxon>Bacteria</taxon>
        <taxon>Bacillati</taxon>
        <taxon>Actinomycetota</taxon>
        <taxon>Actinomycetes</taxon>
        <taxon>Kitasatosporales</taxon>
        <taxon>Streptomycetaceae</taxon>
        <taxon>Streptomyces</taxon>
    </lineage>
</organism>